<feature type="region of interest" description="Disordered" evidence="1">
    <location>
        <begin position="1"/>
        <end position="57"/>
    </location>
</feature>
<organism evidence="3 4">
    <name type="scientific">Arachis duranensis</name>
    <name type="common">Wild peanut</name>
    <dbReference type="NCBI Taxonomy" id="130453"/>
    <lineage>
        <taxon>Eukaryota</taxon>
        <taxon>Viridiplantae</taxon>
        <taxon>Streptophyta</taxon>
        <taxon>Embryophyta</taxon>
        <taxon>Tracheophyta</taxon>
        <taxon>Spermatophyta</taxon>
        <taxon>Magnoliopsida</taxon>
        <taxon>eudicotyledons</taxon>
        <taxon>Gunneridae</taxon>
        <taxon>Pentapetalae</taxon>
        <taxon>rosids</taxon>
        <taxon>fabids</taxon>
        <taxon>Fabales</taxon>
        <taxon>Fabaceae</taxon>
        <taxon>Papilionoideae</taxon>
        <taxon>50 kb inversion clade</taxon>
        <taxon>dalbergioids sensu lato</taxon>
        <taxon>Dalbergieae</taxon>
        <taxon>Pterocarpus clade</taxon>
        <taxon>Arachis</taxon>
    </lineage>
</organism>
<evidence type="ECO:0000313" key="3">
    <source>
        <dbReference type="Proteomes" id="UP000515211"/>
    </source>
</evidence>
<dbReference type="GeneID" id="107478961"/>
<reference evidence="3" key="1">
    <citation type="journal article" date="2016" name="Nat. Genet.">
        <title>The genome sequences of Arachis duranensis and Arachis ipaensis, the diploid ancestors of cultivated peanut.</title>
        <authorList>
            <person name="Bertioli D.J."/>
            <person name="Cannon S.B."/>
            <person name="Froenicke L."/>
            <person name="Huang G."/>
            <person name="Farmer A.D."/>
            <person name="Cannon E.K."/>
            <person name="Liu X."/>
            <person name="Gao D."/>
            <person name="Clevenger J."/>
            <person name="Dash S."/>
            <person name="Ren L."/>
            <person name="Moretzsohn M.C."/>
            <person name="Shirasawa K."/>
            <person name="Huang W."/>
            <person name="Vidigal B."/>
            <person name="Abernathy B."/>
            <person name="Chu Y."/>
            <person name="Niederhuth C.E."/>
            <person name="Umale P."/>
            <person name="Araujo A.C."/>
            <person name="Kozik A."/>
            <person name="Kim K.D."/>
            <person name="Burow M.D."/>
            <person name="Varshney R.K."/>
            <person name="Wang X."/>
            <person name="Zhang X."/>
            <person name="Barkley N."/>
            <person name="Guimaraes P.M."/>
            <person name="Isobe S."/>
            <person name="Guo B."/>
            <person name="Liao B."/>
            <person name="Stalker H.T."/>
            <person name="Schmitz R.J."/>
            <person name="Scheffler B.E."/>
            <person name="Leal-Bertioli S.C."/>
            <person name="Xun X."/>
            <person name="Jackson S.A."/>
            <person name="Michelmore R."/>
            <person name="Ozias-Akins P."/>
        </authorList>
    </citation>
    <scope>NUCLEOTIDE SEQUENCE [LARGE SCALE GENOMIC DNA]</scope>
    <source>
        <strain evidence="3">cv. V14167</strain>
    </source>
</reference>
<dbReference type="Pfam" id="PF03101">
    <property type="entry name" value="FAR1"/>
    <property type="match status" value="1"/>
</dbReference>
<keyword evidence="3" id="KW-1185">Reference proteome</keyword>
<proteinExistence type="predicted"/>
<protein>
    <recommendedName>
        <fullName evidence="2">FAR1 domain-containing protein</fullName>
    </recommendedName>
</protein>
<evidence type="ECO:0000259" key="2">
    <source>
        <dbReference type="Pfam" id="PF03101"/>
    </source>
</evidence>
<dbReference type="KEGG" id="adu:107478961"/>
<dbReference type="RefSeq" id="XP_015954603.1">
    <property type="nucleotide sequence ID" value="XM_016099117.1"/>
</dbReference>
<dbReference type="InterPro" id="IPR004330">
    <property type="entry name" value="FAR1_DNA_bnd_dom"/>
</dbReference>
<feature type="compositionally biased region" description="Low complexity" evidence="1">
    <location>
        <begin position="18"/>
        <end position="27"/>
    </location>
</feature>
<sequence length="327" mass="37744">MNFDLYSSDNDEESSKMSLSVCGSLGSSDDDDSTSLFGMGTSHSESNKESHRSQGDVHGNVPMLVTAEDFLHTIFTFEEEAYNAYKEFSWTRGFGVRKGDVGWVNSVLVRRDFFCHRQGTRSDKHYDRPERVREERLESRTDCKAKLKIYYDVHDNVWRVRKIIDEHNHDMARIVFCNLLPSHRKMSNGDKAQVNSMKQFRIPTSKIMAYMAGQLGGYSMLQFTIRDLYNYVHNQRRARILDGDAAATISYLERKANVDLMSVARYTTTADNRLCNLFWVDNIIKSEYELFGNVLAFDTTYRGNKYKKPLVGCYGSKNNELCCDEWG</sequence>
<accession>A0A6P4CPN2</accession>
<feature type="compositionally biased region" description="Basic and acidic residues" evidence="1">
    <location>
        <begin position="45"/>
        <end position="55"/>
    </location>
</feature>
<dbReference type="Proteomes" id="UP000515211">
    <property type="component" value="Chromosome 3"/>
</dbReference>
<name>A0A6P4CPN2_ARADU</name>
<dbReference type="PANTHER" id="PTHR47718">
    <property type="entry name" value="OS01G0519700 PROTEIN"/>
    <property type="match status" value="1"/>
</dbReference>
<gene>
    <name evidence="4" type="primary">LOC107478961</name>
</gene>
<evidence type="ECO:0000313" key="4">
    <source>
        <dbReference type="RefSeq" id="XP_015954603.1"/>
    </source>
</evidence>
<dbReference type="PANTHER" id="PTHR47718:SF15">
    <property type="entry name" value="PROTEIN FAR1-RELATED SEQUENCE 5-LIKE"/>
    <property type="match status" value="1"/>
</dbReference>
<feature type="domain" description="FAR1" evidence="2">
    <location>
        <begin position="85"/>
        <end position="172"/>
    </location>
</feature>
<reference evidence="4" key="2">
    <citation type="submission" date="2025-08" db="UniProtKB">
        <authorList>
            <consortium name="RefSeq"/>
        </authorList>
    </citation>
    <scope>IDENTIFICATION</scope>
    <source>
        <tissue evidence="4">Whole plant</tissue>
    </source>
</reference>
<evidence type="ECO:0000256" key="1">
    <source>
        <dbReference type="SAM" id="MobiDB-lite"/>
    </source>
</evidence>
<dbReference type="AlphaFoldDB" id="A0A6P4CPN2"/>